<dbReference type="EMBL" id="CP001741">
    <property type="protein sequence ID" value="ACZ11036.1"/>
    <property type="molecule type" value="Genomic_DNA"/>
</dbReference>
<sequence>MKTKNFLMAVMAICLFLVGLPIVVRYENVRIVQQYNLDKTEVTEFVDDTGVVYLKYKASITPKLDSKGNITIRKDVR</sequence>
<organism evidence="1 2">
    <name type="scientific">Sebaldella termitidis (strain ATCC 33386 / NCTC 11300)</name>
    <dbReference type="NCBI Taxonomy" id="526218"/>
    <lineage>
        <taxon>Bacteria</taxon>
        <taxon>Fusobacteriati</taxon>
        <taxon>Fusobacteriota</taxon>
        <taxon>Fusobacteriia</taxon>
        <taxon>Fusobacteriales</taxon>
        <taxon>Leptotrichiaceae</taxon>
        <taxon>Sebaldella</taxon>
    </lineage>
</organism>
<protein>
    <submittedName>
        <fullName evidence="1">Uncharacterized protein</fullName>
    </submittedName>
</protein>
<dbReference type="RefSeq" id="WP_012863610.1">
    <property type="nucleotide sequence ID" value="NC_013519.1"/>
</dbReference>
<keyword evidence="2" id="KW-1185">Reference proteome</keyword>
<evidence type="ECO:0000313" key="2">
    <source>
        <dbReference type="Proteomes" id="UP000000845"/>
    </source>
</evidence>
<geneLocation type="plasmid" evidence="1 2">
    <name>pSTERM02</name>
</geneLocation>
<dbReference type="Proteomes" id="UP000000845">
    <property type="component" value="Plasmid pSTERM02"/>
</dbReference>
<accession>D1AS49</accession>
<reference evidence="1 2" key="1">
    <citation type="journal article" date="2010" name="Stand. Genomic Sci.">
        <title>Complete genome sequence of Sebaldella termitidis type strain (NCTC 11300).</title>
        <authorList>
            <person name="Harmon-Smith M."/>
            <person name="Celia L."/>
            <person name="Chertkov O."/>
            <person name="Lapidus A."/>
            <person name="Copeland A."/>
            <person name="Glavina Del Rio T."/>
            <person name="Nolan M."/>
            <person name="Lucas S."/>
            <person name="Tice H."/>
            <person name="Cheng J.F."/>
            <person name="Han C."/>
            <person name="Detter J.C."/>
            <person name="Bruce D."/>
            <person name="Goodwin L."/>
            <person name="Pitluck S."/>
            <person name="Pati A."/>
            <person name="Liolios K."/>
            <person name="Ivanova N."/>
            <person name="Mavromatis K."/>
            <person name="Mikhailova N."/>
            <person name="Chen A."/>
            <person name="Palaniappan K."/>
            <person name="Land M."/>
            <person name="Hauser L."/>
            <person name="Chang Y.J."/>
            <person name="Jeffries C.D."/>
            <person name="Brettin T."/>
            <person name="Goker M."/>
            <person name="Beck B."/>
            <person name="Bristow J."/>
            <person name="Eisen J.A."/>
            <person name="Markowitz V."/>
            <person name="Hugenholtz P."/>
            <person name="Kyrpides N.C."/>
            <person name="Klenk H.P."/>
            <person name="Chen F."/>
        </authorList>
    </citation>
    <scope>NUCLEOTIDE SEQUENCE [LARGE SCALE GENOMIC DNA]</scope>
    <source>
        <strain evidence="2">ATCC 33386 / NCTC 11300</strain>
        <plasmid evidence="2">Plasmid pSTERM02</plasmid>
    </source>
</reference>
<evidence type="ECO:0000313" key="1">
    <source>
        <dbReference type="EMBL" id="ACZ11036.1"/>
    </source>
</evidence>
<dbReference type="AlphaFoldDB" id="D1AS49"/>
<dbReference type="KEGG" id="str:Sterm_4208"/>
<dbReference type="HOGENOM" id="CLU_2636016_0_0_0"/>
<name>D1AS49_SEBTE</name>
<gene>
    <name evidence="1" type="ORF">Sterm_4208</name>
</gene>
<keyword evidence="1" id="KW-0614">Plasmid</keyword>
<proteinExistence type="predicted"/>